<dbReference type="PANTHER" id="PTHR43591">
    <property type="entry name" value="METHYLTRANSFERASE"/>
    <property type="match status" value="1"/>
</dbReference>
<dbReference type="InterPro" id="IPR041698">
    <property type="entry name" value="Methyltransf_25"/>
</dbReference>
<gene>
    <name evidence="2" type="ORF">EV356DRAFT_444647</name>
</gene>
<dbReference type="EMBL" id="ML991790">
    <property type="protein sequence ID" value="KAF2235625.1"/>
    <property type="molecule type" value="Genomic_DNA"/>
</dbReference>
<dbReference type="AlphaFoldDB" id="A0A6A6HBZ7"/>
<evidence type="ECO:0000313" key="3">
    <source>
        <dbReference type="Proteomes" id="UP000800092"/>
    </source>
</evidence>
<dbReference type="InterPro" id="IPR029063">
    <property type="entry name" value="SAM-dependent_MTases_sf"/>
</dbReference>
<name>A0A6A6HBZ7_VIRVR</name>
<dbReference type="Proteomes" id="UP000800092">
    <property type="component" value="Unassembled WGS sequence"/>
</dbReference>
<evidence type="ECO:0000313" key="2">
    <source>
        <dbReference type="EMBL" id="KAF2235625.1"/>
    </source>
</evidence>
<protein>
    <recommendedName>
        <fullName evidence="1">Methyltransferase domain-containing protein</fullName>
    </recommendedName>
</protein>
<dbReference type="Gene3D" id="3.40.50.150">
    <property type="entry name" value="Vaccinia Virus protein VP39"/>
    <property type="match status" value="1"/>
</dbReference>
<accession>A0A6A6HBZ7</accession>
<dbReference type="PANTHER" id="PTHR43591:SF24">
    <property type="entry name" value="2-METHOXY-6-POLYPRENYL-1,4-BENZOQUINOL METHYLASE, MITOCHONDRIAL"/>
    <property type="match status" value="1"/>
</dbReference>
<dbReference type="Pfam" id="PF13649">
    <property type="entry name" value="Methyltransf_25"/>
    <property type="match status" value="1"/>
</dbReference>
<proteinExistence type="predicted"/>
<dbReference type="OrthoDB" id="506498at2759"/>
<reference evidence="2" key="1">
    <citation type="journal article" date="2020" name="Stud. Mycol.">
        <title>101 Dothideomycetes genomes: a test case for predicting lifestyles and emergence of pathogens.</title>
        <authorList>
            <person name="Haridas S."/>
            <person name="Albert R."/>
            <person name="Binder M."/>
            <person name="Bloem J."/>
            <person name="Labutti K."/>
            <person name="Salamov A."/>
            <person name="Andreopoulos B."/>
            <person name="Baker S."/>
            <person name="Barry K."/>
            <person name="Bills G."/>
            <person name="Bluhm B."/>
            <person name="Cannon C."/>
            <person name="Castanera R."/>
            <person name="Culley D."/>
            <person name="Daum C."/>
            <person name="Ezra D."/>
            <person name="Gonzalez J."/>
            <person name="Henrissat B."/>
            <person name="Kuo A."/>
            <person name="Liang C."/>
            <person name="Lipzen A."/>
            <person name="Lutzoni F."/>
            <person name="Magnuson J."/>
            <person name="Mondo S."/>
            <person name="Nolan M."/>
            <person name="Ohm R."/>
            <person name="Pangilinan J."/>
            <person name="Park H.-J."/>
            <person name="Ramirez L."/>
            <person name="Alfaro M."/>
            <person name="Sun H."/>
            <person name="Tritt A."/>
            <person name="Yoshinaga Y."/>
            <person name="Zwiers L.-H."/>
            <person name="Turgeon B."/>
            <person name="Goodwin S."/>
            <person name="Spatafora J."/>
            <person name="Crous P."/>
            <person name="Grigoriev I."/>
        </authorList>
    </citation>
    <scope>NUCLEOTIDE SEQUENCE</scope>
    <source>
        <strain evidence="2">Tuck. ex Michener</strain>
    </source>
</reference>
<keyword evidence="3" id="KW-1185">Reference proteome</keyword>
<evidence type="ECO:0000259" key="1">
    <source>
        <dbReference type="Pfam" id="PF13649"/>
    </source>
</evidence>
<dbReference type="SUPFAM" id="SSF53335">
    <property type="entry name" value="S-adenosyl-L-methionine-dependent methyltransferases"/>
    <property type="match status" value="1"/>
</dbReference>
<feature type="domain" description="Methyltransferase" evidence="1">
    <location>
        <begin position="68"/>
        <end position="160"/>
    </location>
</feature>
<dbReference type="GO" id="GO:0008168">
    <property type="term" value="F:methyltransferase activity"/>
    <property type="evidence" value="ECO:0007669"/>
    <property type="project" value="TreeGrafter"/>
</dbReference>
<sequence length="319" mass="36681">MANNAATYSETFPYCDREYQTFSVRNGIYCVPVDNAEEERLHTQHNLMQLVLRNRLIIPPMTEVPDSILECGYGQGAWAVAIAELYPDSEVNAIDIYPSNIQGPENLKLGICNLNNAVREWGFRPQSFDLINSRFLAPGINKTRWQTYVRDLARLLKRKGWLQMVEWGYLIQSDSGMLHENSFCRRWNDLYREALNESKDLRVGQKLRDLMRSAGLQRIETTVSPIPIGNWKPGWEDAGQLNQYVISEALESLTVWTFTRERGFTQQQVTNLANQCRAEMNARGYKLYMQLSVLSRNLIAKSLTPDQVHRLWAEAVGSP</sequence>
<organism evidence="2 3">
    <name type="scientific">Viridothelium virens</name>
    <name type="common">Speckled blister lichen</name>
    <name type="synonym">Trypethelium virens</name>
    <dbReference type="NCBI Taxonomy" id="1048519"/>
    <lineage>
        <taxon>Eukaryota</taxon>
        <taxon>Fungi</taxon>
        <taxon>Dikarya</taxon>
        <taxon>Ascomycota</taxon>
        <taxon>Pezizomycotina</taxon>
        <taxon>Dothideomycetes</taxon>
        <taxon>Dothideomycetes incertae sedis</taxon>
        <taxon>Trypetheliales</taxon>
        <taxon>Trypetheliaceae</taxon>
        <taxon>Viridothelium</taxon>
    </lineage>
</organism>